<name>A0A4R5DXV5_9BACT</name>
<feature type="chain" id="PRO_5020292563" evidence="2">
    <location>
        <begin position="21"/>
        <end position="820"/>
    </location>
</feature>
<dbReference type="PANTHER" id="PTHR43037">
    <property type="entry name" value="UNNAMED PRODUCT-RELATED"/>
    <property type="match status" value="1"/>
</dbReference>
<dbReference type="PANTHER" id="PTHR43037:SF4">
    <property type="entry name" value="PEPTIDASE S9 PROLYL OLIGOPEPTIDASE CATALYTIC DOMAIN-CONTAINING PROTEIN"/>
    <property type="match status" value="1"/>
</dbReference>
<keyword evidence="4" id="KW-1185">Reference proteome</keyword>
<evidence type="ECO:0000313" key="4">
    <source>
        <dbReference type="Proteomes" id="UP000294850"/>
    </source>
</evidence>
<dbReference type="GO" id="GO:0016787">
    <property type="term" value="F:hydrolase activity"/>
    <property type="evidence" value="ECO:0007669"/>
    <property type="project" value="UniProtKB-KW"/>
</dbReference>
<proteinExistence type="predicted"/>
<evidence type="ECO:0000313" key="3">
    <source>
        <dbReference type="EMBL" id="TDE17524.1"/>
    </source>
</evidence>
<dbReference type="Pfam" id="PF00756">
    <property type="entry name" value="Esterase"/>
    <property type="match status" value="1"/>
</dbReference>
<sequence>MKNFILAASIFLLTFTNSIAQNVHFFSEGLGVGPVHQYGREALYKDQLAYLLYSGTLVSPKEGSQISTTQAELKWKPVKTDTSHRFRGDSFSNGYVYLTYDSKKEQAAVLNVTGNDMVFVNGAPRGGDVYRYGWMNLPLKLKKGKNEFYVRVARFGRFGGITAKLTFPEKPVYLSTEDLTAPNAVVGLKNDSLWVGIVIVNTSAKPLTTLTVKSDAAGKSITTTVPGIAAFTTRKVSVLVNGGSSETPNKFPVVINLMQNGKSIDSKSIEMETYEAGKQYSRTFVSDIDGSVQYYAVSPYIGPKTNTAPALFFSVHGAEVQAISQARAYKPKDWGVLVAPTNRRPRGFNWEDWGRLDALEVLDIAKKTFSPDPSKIYLTGHSMGGHGTWFLGATYPDKWAAIAPSAGYPTLSSYGSHDGVIPDSAGSAVEAILLRASNASNVLALTQNYKGLGVYIAHGDADRTVSVEYARQMKKILAGFHRDFSYYEHIGGEHWYGDISVDWPPIFNFFSWHSIAKDTATNHIDFTTANPGVSGKYKWATIHQQISPLKYSKIIVDLNKTKNVITGTTENVATLSLNLAAIKKGTSLKVVLDSLPAISYEVKGDSETIILRKSNQWALSGSLSEQEKNTARSGTFKEPFKNRMVFVYATAGTPQENTWAFEKARYDAETWYYRGNGAVELVADKDFNPSAFKDRGVVIYGNSSNNLAWGKLLANCPVQISTGKITVGTRQFNGDDLSAYFIWPRQDSKTASVAVISGTGKKGMQAANANQYFAGGSGFPDLMIFSSDMLNSGFKGVKMAGFFGNDWSVEKGEFEYSSDK</sequence>
<protein>
    <submittedName>
        <fullName evidence="3">Alpha/beta hydrolase</fullName>
    </submittedName>
</protein>
<dbReference type="Proteomes" id="UP000294850">
    <property type="component" value="Unassembled WGS sequence"/>
</dbReference>
<keyword evidence="1 2" id="KW-0732">Signal</keyword>
<evidence type="ECO:0000256" key="1">
    <source>
        <dbReference type="ARBA" id="ARBA00022729"/>
    </source>
</evidence>
<dbReference type="Gene3D" id="3.40.50.1820">
    <property type="entry name" value="alpha/beta hydrolase"/>
    <property type="match status" value="1"/>
</dbReference>
<feature type="signal peptide" evidence="2">
    <location>
        <begin position="1"/>
        <end position="20"/>
    </location>
</feature>
<dbReference type="RefSeq" id="WP_131957390.1">
    <property type="nucleotide sequence ID" value="NZ_SMFL01000002.1"/>
</dbReference>
<organism evidence="3 4">
    <name type="scientific">Dyadobacter psychrotolerans</name>
    <dbReference type="NCBI Taxonomy" id="2541721"/>
    <lineage>
        <taxon>Bacteria</taxon>
        <taxon>Pseudomonadati</taxon>
        <taxon>Bacteroidota</taxon>
        <taxon>Cytophagia</taxon>
        <taxon>Cytophagales</taxon>
        <taxon>Spirosomataceae</taxon>
        <taxon>Dyadobacter</taxon>
    </lineage>
</organism>
<gene>
    <name evidence="3" type="ORF">E0F88_06435</name>
</gene>
<comment type="caution">
    <text evidence="3">The sequence shown here is derived from an EMBL/GenBank/DDBJ whole genome shotgun (WGS) entry which is preliminary data.</text>
</comment>
<reference evidence="3 4" key="1">
    <citation type="submission" date="2019-03" db="EMBL/GenBank/DDBJ databases">
        <title>Dyadobacter AR-3-6 sp. nov., isolated from arctic soil.</title>
        <authorList>
            <person name="Chaudhary D.K."/>
        </authorList>
    </citation>
    <scope>NUCLEOTIDE SEQUENCE [LARGE SCALE GENOMIC DNA]</scope>
    <source>
        <strain evidence="3 4">AR-3-6</strain>
    </source>
</reference>
<evidence type="ECO:0000256" key="2">
    <source>
        <dbReference type="SAM" id="SignalP"/>
    </source>
</evidence>
<dbReference type="AlphaFoldDB" id="A0A4R5DXV5"/>
<dbReference type="EMBL" id="SMFL01000002">
    <property type="protein sequence ID" value="TDE17524.1"/>
    <property type="molecule type" value="Genomic_DNA"/>
</dbReference>
<dbReference type="OrthoDB" id="9764953at2"/>
<dbReference type="InterPro" id="IPR050955">
    <property type="entry name" value="Plant_Biomass_Hydrol_Est"/>
</dbReference>
<accession>A0A4R5DXV5</accession>
<dbReference type="SUPFAM" id="SSF53474">
    <property type="entry name" value="alpha/beta-Hydrolases"/>
    <property type="match status" value="2"/>
</dbReference>
<keyword evidence="3" id="KW-0378">Hydrolase</keyword>
<dbReference type="InterPro" id="IPR000801">
    <property type="entry name" value="Esterase-like"/>
</dbReference>
<dbReference type="InterPro" id="IPR029058">
    <property type="entry name" value="AB_hydrolase_fold"/>
</dbReference>